<evidence type="ECO:0000256" key="2">
    <source>
        <dbReference type="SAM" id="MobiDB-lite"/>
    </source>
</evidence>
<protein>
    <submittedName>
        <fullName evidence="3">Expressed protein</fullName>
    </submittedName>
</protein>
<dbReference type="AlphaFoldDB" id="A0AAV0AWG1"/>
<evidence type="ECO:0000256" key="1">
    <source>
        <dbReference type="SAM" id="Coils"/>
    </source>
</evidence>
<feature type="region of interest" description="Disordered" evidence="2">
    <location>
        <begin position="80"/>
        <end position="105"/>
    </location>
</feature>
<feature type="compositionally biased region" description="Basic and acidic residues" evidence="2">
    <location>
        <begin position="220"/>
        <end position="234"/>
    </location>
</feature>
<keyword evidence="4" id="KW-1185">Reference proteome</keyword>
<comment type="caution">
    <text evidence="3">The sequence shown here is derived from an EMBL/GenBank/DDBJ whole genome shotgun (WGS) entry which is preliminary data.</text>
</comment>
<feature type="compositionally biased region" description="Polar residues" evidence="2">
    <location>
        <begin position="295"/>
        <end position="322"/>
    </location>
</feature>
<feature type="compositionally biased region" description="Pro residues" evidence="2">
    <location>
        <begin position="83"/>
        <end position="97"/>
    </location>
</feature>
<gene>
    <name evidence="3" type="ORF">PPACK8108_LOCUS7475</name>
</gene>
<dbReference type="Proteomes" id="UP001153365">
    <property type="component" value="Unassembled WGS sequence"/>
</dbReference>
<name>A0AAV0AWG1_PHAPC</name>
<dbReference type="EMBL" id="CALTRL010001472">
    <property type="protein sequence ID" value="CAH7672658.1"/>
    <property type="molecule type" value="Genomic_DNA"/>
</dbReference>
<feature type="coiled-coil region" evidence="1">
    <location>
        <begin position="115"/>
        <end position="167"/>
    </location>
</feature>
<keyword evidence="1" id="KW-0175">Coiled coil</keyword>
<sequence>MSPAWSREKSDRKLSLWAKKQDFATVEKELANTAKDLRRNGSVSLDPDYIVKRQAERERARDAAHRLSSIGLRIQLDPLVVQQPPPPSPPSLPPPKPSRSVKKVPPITNEDNVLMRSLHAEVERLRARGHELESALTESETRREEERKIHEREKKLMLTTIKKLKAEVDEGWNRIIRLRECYGGIDLSHATTKNPGIIYEEEEGFERVHRPPSRVSFRGDQLKTKNLHPDDVSQRSDIVYRSQPSSPNRVAFQGSDQLRLKSLHPDDLQRRSDLVYRSQPSSPNRLAPPSHHQRVSSVDNPRATQGCYSSNLAYNNKNNTPPRRSRRISF</sequence>
<proteinExistence type="predicted"/>
<evidence type="ECO:0000313" key="4">
    <source>
        <dbReference type="Proteomes" id="UP001153365"/>
    </source>
</evidence>
<organism evidence="3 4">
    <name type="scientific">Phakopsora pachyrhizi</name>
    <name type="common">Asian soybean rust disease fungus</name>
    <dbReference type="NCBI Taxonomy" id="170000"/>
    <lineage>
        <taxon>Eukaryota</taxon>
        <taxon>Fungi</taxon>
        <taxon>Dikarya</taxon>
        <taxon>Basidiomycota</taxon>
        <taxon>Pucciniomycotina</taxon>
        <taxon>Pucciniomycetes</taxon>
        <taxon>Pucciniales</taxon>
        <taxon>Phakopsoraceae</taxon>
        <taxon>Phakopsora</taxon>
    </lineage>
</organism>
<feature type="non-terminal residue" evidence="3">
    <location>
        <position position="330"/>
    </location>
</feature>
<evidence type="ECO:0000313" key="3">
    <source>
        <dbReference type="EMBL" id="CAH7672658.1"/>
    </source>
</evidence>
<feature type="non-terminal residue" evidence="3">
    <location>
        <position position="1"/>
    </location>
</feature>
<accession>A0AAV0AWG1</accession>
<reference evidence="3" key="1">
    <citation type="submission" date="2022-06" db="EMBL/GenBank/DDBJ databases">
        <authorList>
            <consortium name="SYNGENTA / RWTH Aachen University"/>
        </authorList>
    </citation>
    <scope>NUCLEOTIDE SEQUENCE</scope>
</reference>
<feature type="region of interest" description="Disordered" evidence="2">
    <location>
        <begin position="209"/>
        <end position="235"/>
    </location>
</feature>
<feature type="region of interest" description="Disordered" evidence="2">
    <location>
        <begin position="277"/>
        <end position="330"/>
    </location>
</feature>